<gene>
    <name evidence="6" type="ORF">Amal_00746</name>
</gene>
<evidence type="ECO:0000256" key="4">
    <source>
        <dbReference type="ARBA" id="ARBA00022842"/>
    </source>
</evidence>
<comment type="caution">
    <text evidence="6">The sequence shown here is derived from an EMBL/GenBank/DDBJ whole genome shotgun (WGS) entry which is preliminary data.</text>
</comment>
<dbReference type="GO" id="GO:0046872">
    <property type="term" value="F:metal ion binding"/>
    <property type="evidence" value="ECO:0007669"/>
    <property type="project" value="UniProtKB-KW"/>
</dbReference>
<accession>A0A177GCW9</accession>
<proteinExistence type="predicted"/>
<comment type="cofactor">
    <cofactor evidence="1">
        <name>Mg(2+)</name>
        <dbReference type="ChEBI" id="CHEBI:18420"/>
    </cofactor>
</comment>
<keyword evidence="6" id="KW-0808">Transferase</keyword>
<dbReference type="GO" id="GO:0016787">
    <property type="term" value="F:hydrolase activity"/>
    <property type="evidence" value="ECO:0007669"/>
    <property type="project" value="UniProtKB-KW"/>
</dbReference>
<dbReference type="Pfam" id="PF04794">
    <property type="entry name" value="YdjC"/>
    <property type="match status" value="1"/>
</dbReference>
<dbReference type="eggNOG" id="COG3394">
    <property type="taxonomic scope" value="Bacteria"/>
</dbReference>
<dbReference type="InterPro" id="IPR017836">
    <property type="entry name" value="Hopanoid_biosynth-assoc_HpnK"/>
</dbReference>
<dbReference type="GO" id="GO:0005975">
    <property type="term" value="P:carbohydrate metabolic process"/>
    <property type="evidence" value="ECO:0007669"/>
    <property type="project" value="InterPro"/>
</dbReference>
<dbReference type="Gene3D" id="3.20.20.370">
    <property type="entry name" value="Glycoside hydrolase/deacetylase"/>
    <property type="match status" value="1"/>
</dbReference>
<evidence type="ECO:0000256" key="5">
    <source>
        <dbReference type="ARBA" id="ARBA00023277"/>
    </source>
</evidence>
<keyword evidence="4" id="KW-0460">Magnesium</keyword>
<dbReference type="PATRIC" id="fig|178901.16.peg.793"/>
<evidence type="ECO:0000313" key="7">
    <source>
        <dbReference type="Proteomes" id="UP000077349"/>
    </source>
</evidence>
<dbReference type="NCBIfam" id="TIGR03473">
    <property type="entry name" value="HpnK"/>
    <property type="match status" value="1"/>
</dbReference>
<keyword evidence="2" id="KW-0479">Metal-binding</keyword>
<dbReference type="InterPro" id="IPR011330">
    <property type="entry name" value="Glyco_hydro/deAcase_b/a-brl"/>
</dbReference>
<dbReference type="AlphaFoldDB" id="A0A177GCW9"/>
<evidence type="ECO:0000256" key="3">
    <source>
        <dbReference type="ARBA" id="ARBA00022801"/>
    </source>
</evidence>
<dbReference type="STRING" id="178901.AmDm5_0807"/>
<sequence>MKRAIISADDFGLSVEVNEAIEIAHRDGLLSTASLMVAGPAADDAIARAKRLPTLGVGLHLVVIEGASVLPHQRLPLVTQPDGWFSSSQLGLGVDYFFRPEGRKELAAEITAQFEAFARTGLRLDHANAHKHMHLHPTVGRMMIDIGRRYGLRAVRVPLEPPEPLYAAGTYTDTLGDAALRRWTKLLRYQACSAGMATNDWCFGLAWSGHMTPDRVAALAAHLPEGVSEIYFHPATHKNALLQKLMPTYEHEAEFEALCSSGFRTGLEQAHAIPCGWQDIQASLTSHPLL</sequence>
<dbReference type="GO" id="GO:0016740">
    <property type="term" value="F:transferase activity"/>
    <property type="evidence" value="ECO:0007669"/>
    <property type="project" value="UniProtKB-KW"/>
</dbReference>
<reference evidence="6 7" key="1">
    <citation type="submission" date="2016-03" db="EMBL/GenBank/DDBJ databases">
        <title>Draft genome sequence of Acetobacter malorum CECT 7742, a strain isolated from strawberry vinegar.</title>
        <authorList>
            <person name="Sainz F."/>
            <person name="Mas A."/>
            <person name="Torija M.J."/>
        </authorList>
    </citation>
    <scope>NUCLEOTIDE SEQUENCE [LARGE SCALE GENOMIC DNA]</scope>
    <source>
        <strain evidence="6 7">CECT 7742</strain>
    </source>
</reference>
<name>A0A177GCW9_9PROT</name>
<protein>
    <submittedName>
        <fullName evidence="6">Cellobiose phosphotransferase system celC</fullName>
    </submittedName>
</protein>
<dbReference type="EMBL" id="LVHD01000008">
    <property type="protein sequence ID" value="OAG78129.1"/>
    <property type="molecule type" value="Genomic_DNA"/>
</dbReference>
<dbReference type="CDD" id="cd10804">
    <property type="entry name" value="YdjC_HpnK_like"/>
    <property type="match status" value="1"/>
</dbReference>
<dbReference type="SUPFAM" id="SSF88713">
    <property type="entry name" value="Glycoside hydrolase/deacetylase"/>
    <property type="match status" value="1"/>
</dbReference>
<dbReference type="Proteomes" id="UP000077349">
    <property type="component" value="Unassembled WGS sequence"/>
</dbReference>
<keyword evidence="3" id="KW-0378">Hydrolase</keyword>
<evidence type="ECO:0000256" key="2">
    <source>
        <dbReference type="ARBA" id="ARBA00022723"/>
    </source>
</evidence>
<dbReference type="PANTHER" id="PTHR31609">
    <property type="entry name" value="YDJC DEACETYLASE FAMILY MEMBER"/>
    <property type="match status" value="1"/>
</dbReference>
<evidence type="ECO:0000256" key="1">
    <source>
        <dbReference type="ARBA" id="ARBA00001946"/>
    </source>
</evidence>
<dbReference type="PANTHER" id="PTHR31609:SF1">
    <property type="entry name" value="CARBOHYDRATE DEACETYLASE"/>
    <property type="match status" value="1"/>
</dbReference>
<dbReference type="InterPro" id="IPR006879">
    <property type="entry name" value="YdjC-like"/>
</dbReference>
<dbReference type="GO" id="GO:0019213">
    <property type="term" value="F:deacetylase activity"/>
    <property type="evidence" value="ECO:0007669"/>
    <property type="project" value="TreeGrafter"/>
</dbReference>
<keyword evidence="5" id="KW-0119">Carbohydrate metabolism</keyword>
<evidence type="ECO:0000313" key="6">
    <source>
        <dbReference type="EMBL" id="OAG78129.1"/>
    </source>
</evidence>
<organism evidence="6 7">
    <name type="scientific">Acetobacter malorum</name>
    <dbReference type="NCBI Taxonomy" id="178901"/>
    <lineage>
        <taxon>Bacteria</taxon>
        <taxon>Pseudomonadati</taxon>
        <taxon>Pseudomonadota</taxon>
        <taxon>Alphaproteobacteria</taxon>
        <taxon>Acetobacterales</taxon>
        <taxon>Acetobacteraceae</taxon>
        <taxon>Acetobacter</taxon>
    </lineage>
</organism>